<dbReference type="RefSeq" id="WP_188667611.1">
    <property type="nucleotide sequence ID" value="NZ_BMJI01000006.1"/>
</dbReference>
<comment type="similarity">
    <text evidence="2">Belongs to the acyltransferase 3 family.</text>
</comment>
<evidence type="ECO:0000259" key="8">
    <source>
        <dbReference type="Pfam" id="PF01757"/>
    </source>
</evidence>
<keyword evidence="6 7" id="KW-0472">Membrane</keyword>
<feature type="transmembrane region" description="Helical" evidence="7">
    <location>
        <begin position="84"/>
        <end position="104"/>
    </location>
</feature>
<feature type="domain" description="Acyltransferase 3" evidence="8">
    <location>
        <begin position="7"/>
        <end position="304"/>
    </location>
</feature>
<evidence type="ECO:0000256" key="6">
    <source>
        <dbReference type="ARBA" id="ARBA00023136"/>
    </source>
</evidence>
<keyword evidence="3" id="KW-1003">Cell membrane</keyword>
<dbReference type="Pfam" id="PF01757">
    <property type="entry name" value="Acyl_transf_3"/>
    <property type="match status" value="1"/>
</dbReference>
<feature type="transmembrane region" description="Helical" evidence="7">
    <location>
        <begin position="39"/>
        <end position="63"/>
    </location>
</feature>
<feature type="transmembrane region" description="Helical" evidence="7">
    <location>
        <begin position="260"/>
        <end position="280"/>
    </location>
</feature>
<evidence type="ECO:0000256" key="1">
    <source>
        <dbReference type="ARBA" id="ARBA00004651"/>
    </source>
</evidence>
<keyword evidence="5 7" id="KW-1133">Transmembrane helix</keyword>
<feature type="transmembrane region" description="Helical" evidence="7">
    <location>
        <begin position="286"/>
        <end position="303"/>
    </location>
</feature>
<dbReference type="InterPro" id="IPR002656">
    <property type="entry name" value="Acyl_transf_3_dom"/>
</dbReference>
<organism evidence="9 10">
    <name type="scientific">Tersicoccus solisilvae</name>
    <dbReference type="NCBI Taxonomy" id="1882339"/>
    <lineage>
        <taxon>Bacteria</taxon>
        <taxon>Bacillati</taxon>
        <taxon>Actinomycetota</taxon>
        <taxon>Actinomycetes</taxon>
        <taxon>Micrococcales</taxon>
        <taxon>Micrococcaceae</taxon>
        <taxon>Tersicoccus</taxon>
    </lineage>
</organism>
<accession>A0ABQ1NZW3</accession>
<feature type="transmembrane region" description="Helical" evidence="7">
    <location>
        <begin position="7"/>
        <end position="27"/>
    </location>
</feature>
<evidence type="ECO:0000256" key="2">
    <source>
        <dbReference type="ARBA" id="ARBA00007400"/>
    </source>
</evidence>
<feature type="transmembrane region" description="Helical" evidence="7">
    <location>
        <begin position="196"/>
        <end position="217"/>
    </location>
</feature>
<comment type="caution">
    <text evidence="9">The sequence shown here is derived from an EMBL/GenBank/DDBJ whole genome shotgun (WGS) entry which is preliminary data.</text>
</comment>
<evidence type="ECO:0000313" key="9">
    <source>
        <dbReference type="EMBL" id="GGC88164.1"/>
    </source>
</evidence>
<evidence type="ECO:0000313" key="10">
    <source>
        <dbReference type="Proteomes" id="UP000597761"/>
    </source>
</evidence>
<dbReference type="EMBL" id="BMJI01000006">
    <property type="protein sequence ID" value="GGC88164.1"/>
    <property type="molecule type" value="Genomic_DNA"/>
</dbReference>
<protein>
    <recommendedName>
        <fullName evidence="8">Acyltransferase 3 domain-containing protein</fullName>
    </recommendedName>
</protein>
<feature type="transmembrane region" description="Helical" evidence="7">
    <location>
        <begin position="223"/>
        <end position="248"/>
    </location>
</feature>
<feature type="transmembrane region" description="Helical" evidence="7">
    <location>
        <begin position="124"/>
        <end position="145"/>
    </location>
</feature>
<reference evidence="10" key="1">
    <citation type="journal article" date="2019" name="Int. J. Syst. Evol. Microbiol.">
        <title>The Global Catalogue of Microorganisms (GCM) 10K type strain sequencing project: providing services to taxonomists for standard genome sequencing and annotation.</title>
        <authorList>
            <consortium name="The Broad Institute Genomics Platform"/>
            <consortium name="The Broad Institute Genome Sequencing Center for Infectious Disease"/>
            <person name="Wu L."/>
            <person name="Ma J."/>
        </authorList>
    </citation>
    <scope>NUCLEOTIDE SEQUENCE [LARGE SCALE GENOMIC DNA]</scope>
    <source>
        <strain evidence="10">CGMCC 1.15480</strain>
    </source>
</reference>
<evidence type="ECO:0000256" key="7">
    <source>
        <dbReference type="SAM" id="Phobius"/>
    </source>
</evidence>
<sequence>MAQPRSAWVDVTRGTAIVLVVFYHVAIALKVSHLTAPPWAVTLSAAVSPFRVPALMFCSGLFLTRSLARPPRRYLSGKLRRIGWPYLVWTTVIVAVLWAGSSTVGNGGYGPARIVALLVDPTTYTWYLVYLLAFYVLALGLPAAVRTALVVPLLAVSGVVHDGDGWSRLCFTLAFFLLGDVVGRHRSAWERTTRRPWAWAPAAAAFLTTAVVATLVPGLRYDVVSAVGVVGLVVVACPLGALVTSTLGGRVLTAIGRDSLIYYVTHWVLVTLAAHLVGRVPGVEPTVAVLVLLAAGLAGSWVMTRAARRFALVDALYTWPASRAEMRRPAATP</sequence>
<proteinExistence type="inferred from homology"/>
<dbReference type="PANTHER" id="PTHR40074">
    <property type="entry name" value="O-ACETYLTRANSFERASE WECH"/>
    <property type="match status" value="1"/>
</dbReference>
<evidence type="ECO:0000256" key="5">
    <source>
        <dbReference type="ARBA" id="ARBA00022989"/>
    </source>
</evidence>
<keyword evidence="4 7" id="KW-0812">Transmembrane</keyword>
<comment type="subcellular location">
    <subcellularLocation>
        <location evidence="1">Cell membrane</location>
        <topology evidence="1">Multi-pass membrane protein</topology>
    </subcellularLocation>
</comment>
<keyword evidence="10" id="KW-1185">Reference proteome</keyword>
<dbReference type="Proteomes" id="UP000597761">
    <property type="component" value="Unassembled WGS sequence"/>
</dbReference>
<evidence type="ECO:0000256" key="3">
    <source>
        <dbReference type="ARBA" id="ARBA00022475"/>
    </source>
</evidence>
<dbReference type="PANTHER" id="PTHR40074:SF2">
    <property type="entry name" value="O-ACETYLTRANSFERASE WECH"/>
    <property type="match status" value="1"/>
</dbReference>
<name>A0ABQ1NZW3_9MICC</name>
<gene>
    <name evidence="9" type="ORF">GCM10011512_13880</name>
</gene>
<evidence type="ECO:0000256" key="4">
    <source>
        <dbReference type="ARBA" id="ARBA00022692"/>
    </source>
</evidence>